<keyword evidence="3" id="KW-0731">Sigma factor</keyword>
<comment type="similarity">
    <text evidence="1">Belongs to the sigma-70 factor family. ECF subfamily.</text>
</comment>
<dbReference type="InterPro" id="IPR014284">
    <property type="entry name" value="RNA_pol_sigma-70_dom"/>
</dbReference>
<dbReference type="GO" id="GO:0016987">
    <property type="term" value="F:sigma factor activity"/>
    <property type="evidence" value="ECO:0007669"/>
    <property type="project" value="UniProtKB-KW"/>
</dbReference>
<evidence type="ECO:0000259" key="5">
    <source>
        <dbReference type="Pfam" id="PF04542"/>
    </source>
</evidence>
<dbReference type="InterPro" id="IPR007627">
    <property type="entry name" value="RNA_pol_sigma70_r2"/>
</dbReference>
<comment type="caution">
    <text evidence="7">The sequence shown here is derived from an EMBL/GenBank/DDBJ whole genome shotgun (WGS) entry which is preliminary data.</text>
</comment>
<evidence type="ECO:0000256" key="3">
    <source>
        <dbReference type="ARBA" id="ARBA00023082"/>
    </source>
</evidence>
<evidence type="ECO:0000256" key="1">
    <source>
        <dbReference type="ARBA" id="ARBA00010641"/>
    </source>
</evidence>
<accession>A0A2N0VL45</accession>
<proteinExistence type="inferred from homology"/>
<dbReference type="AlphaFoldDB" id="A0A2N0VL45"/>
<dbReference type="Proteomes" id="UP000233398">
    <property type="component" value="Unassembled WGS sequence"/>
</dbReference>
<dbReference type="SUPFAM" id="SSF88946">
    <property type="entry name" value="Sigma2 domain of RNA polymerase sigma factors"/>
    <property type="match status" value="1"/>
</dbReference>
<keyword evidence="8" id="KW-1185">Reference proteome</keyword>
<dbReference type="InterPro" id="IPR013249">
    <property type="entry name" value="RNA_pol_sigma70_r4_t2"/>
</dbReference>
<dbReference type="SUPFAM" id="SSF88659">
    <property type="entry name" value="Sigma3 and sigma4 domains of RNA polymerase sigma factors"/>
    <property type="match status" value="1"/>
</dbReference>
<keyword evidence="2" id="KW-0805">Transcription regulation</keyword>
<evidence type="ECO:0000313" key="7">
    <source>
        <dbReference type="EMBL" id="PKD44861.1"/>
    </source>
</evidence>
<evidence type="ECO:0000256" key="4">
    <source>
        <dbReference type="ARBA" id="ARBA00023163"/>
    </source>
</evidence>
<keyword evidence="4" id="KW-0804">Transcription</keyword>
<dbReference type="PANTHER" id="PTHR43133:SF46">
    <property type="entry name" value="RNA POLYMERASE SIGMA-70 FACTOR ECF SUBFAMILY"/>
    <property type="match status" value="1"/>
</dbReference>
<dbReference type="Pfam" id="PF08281">
    <property type="entry name" value="Sigma70_r4_2"/>
    <property type="match status" value="1"/>
</dbReference>
<dbReference type="InterPro" id="IPR013325">
    <property type="entry name" value="RNA_pol_sigma_r2"/>
</dbReference>
<dbReference type="EMBL" id="PISP01000001">
    <property type="protein sequence ID" value="PKD44861.1"/>
    <property type="molecule type" value="Genomic_DNA"/>
</dbReference>
<dbReference type="Gene3D" id="1.10.1740.10">
    <property type="match status" value="1"/>
</dbReference>
<feature type="domain" description="RNA polymerase sigma-70 region 2" evidence="5">
    <location>
        <begin position="49"/>
        <end position="115"/>
    </location>
</feature>
<name>A0A2N0VL45_9BACT</name>
<gene>
    <name evidence="7" type="ORF">CWD77_05220</name>
</gene>
<feature type="domain" description="RNA polymerase sigma factor 70 region 4 type 2" evidence="6">
    <location>
        <begin position="150"/>
        <end position="197"/>
    </location>
</feature>
<dbReference type="GO" id="GO:0006352">
    <property type="term" value="P:DNA-templated transcription initiation"/>
    <property type="evidence" value="ECO:0007669"/>
    <property type="project" value="InterPro"/>
</dbReference>
<dbReference type="InterPro" id="IPR013324">
    <property type="entry name" value="RNA_pol_sigma_r3/r4-like"/>
</dbReference>
<sequence length="207" mass="24671">MALMQQSKLNIVPGFKKMEPAKSTYHKFDLKNLWEKVLSGDKDALGRLFNQCFDSLYGYGYRITPDSENVRDAIQEIFFQVWKYRKNLSVPDSVEAYLFISLRRELLNKKKASQRRDDIDNKYYLEEFDALISYNNWNEILNLEEEDSKKLKRSIENLTPRQREVIYLKFYEGFSTEELSQILDLHAQSIYNLVFSAINQLRFFLDN</sequence>
<dbReference type="NCBIfam" id="TIGR02937">
    <property type="entry name" value="sigma70-ECF"/>
    <property type="match status" value="1"/>
</dbReference>
<reference evidence="7 8" key="1">
    <citation type="submission" date="2017-11" db="EMBL/GenBank/DDBJ databases">
        <title>Rhodohalobacter 15182 sp. nov., isolated from a salt lake.</title>
        <authorList>
            <person name="Han S."/>
        </authorList>
    </citation>
    <scope>NUCLEOTIDE SEQUENCE [LARGE SCALE GENOMIC DNA]</scope>
    <source>
        <strain evidence="7 8">15182</strain>
    </source>
</reference>
<dbReference type="GO" id="GO:0003677">
    <property type="term" value="F:DNA binding"/>
    <property type="evidence" value="ECO:0007669"/>
    <property type="project" value="InterPro"/>
</dbReference>
<dbReference type="Gene3D" id="1.10.10.10">
    <property type="entry name" value="Winged helix-like DNA-binding domain superfamily/Winged helix DNA-binding domain"/>
    <property type="match status" value="1"/>
</dbReference>
<dbReference type="CDD" id="cd06171">
    <property type="entry name" value="Sigma70_r4"/>
    <property type="match status" value="1"/>
</dbReference>
<dbReference type="InterPro" id="IPR036388">
    <property type="entry name" value="WH-like_DNA-bd_sf"/>
</dbReference>
<evidence type="ECO:0000259" key="6">
    <source>
        <dbReference type="Pfam" id="PF08281"/>
    </source>
</evidence>
<evidence type="ECO:0000313" key="8">
    <source>
        <dbReference type="Proteomes" id="UP000233398"/>
    </source>
</evidence>
<dbReference type="Pfam" id="PF04542">
    <property type="entry name" value="Sigma70_r2"/>
    <property type="match status" value="1"/>
</dbReference>
<evidence type="ECO:0008006" key="9">
    <source>
        <dbReference type="Google" id="ProtNLM"/>
    </source>
</evidence>
<dbReference type="PANTHER" id="PTHR43133">
    <property type="entry name" value="RNA POLYMERASE ECF-TYPE SIGMA FACTO"/>
    <property type="match status" value="1"/>
</dbReference>
<dbReference type="InterPro" id="IPR039425">
    <property type="entry name" value="RNA_pol_sigma-70-like"/>
</dbReference>
<evidence type="ECO:0000256" key="2">
    <source>
        <dbReference type="ARBA" id="ARBA00023015"/>
    </source>
</evidence>
<dbReference type="OrthoDB" id="9150024at2"/>
<organism evidence="7 8">
    <name type="scientific">Rhodohalobacter barkolensis</name>
    <dbReference type="NCBI Taxonomy" id="2053187"/>
    <lineage>
        <taxon>Bacteria</taxon>
        <taxon>Pseudomonadati</taxon>
        <taxon>Balneolota</taxon>
        <taxon>Balneolia</taxon>
        <taxon>Balneolales</taxon>
        <taxon>Balneolaceae</taxon>
        <taxon>Rhodohalobacter</taxon>
    </lineage>
</organism>
<protein>
    <recommendedName>
        <fullName evidence="9">Sigma-70 family RNA polymerase sigma factor</fullName>
    </recommendedName>
</protein>